<reference evidence="2 3" key="1">
    <citation type="submission" date="2024-05" db="EMBL/GenBank/DDBJ databases">
        <title>A draft genome resource for the thread blight pathogen Marasmius tenuissimus strain MS-2.</title>
        <authorList>
            <person name="Yulfo-Soto G.E."/>
            <person name="Baruah I.K."/>
            <person name="Amoako-Attah I."/>
            <person name="Bukari Y."/>
            <person name="Meinhardt L.W."/>
            <person name="Bailey B.A."/>
            <person name="Cohen S.P."/>
        </authorList>
    </citation>
    <scope>NUCLEOTIDE SEQUENCE [LARGE SCALE GENOMIC DNA]</scope>
    <source>
        <strain evidence="2 3">MS-2</strain>
    </source>
</reference>
<protein>
    <submittedName>
        <fullName evidence="2">Uncharacterized protein</fullName>
    </submittedName>
</protein>
<comment type="caution">
    <text evidence="2">The sequence shown here is derived from an EMBL/GenBank/DDBJ whole genome shotgun (WGS) entry which is preliminary data.</text>
</comment>
<feature type="compositionally biased region" description="Low complexity" evidence="1">
    <location>
        <begin position="130"/>
        <end position="142"/>
    </location>
</feature>
<dbReference type="EMBL" id="JBBXMP010000320">
    <property type="protein sequence ID" value="KAL0058405.1"/>
    <property type="molecule type" value="Genomic_DNA"/>
</dbReference>
<feature type="compositionally biased region" description="Polar residues" evidence="1">
    <location>
        <begin position="92"/>
        <end position="103"/>
    </location>
</feature>
<sequence>MQMIHQSTPRFDAWPPPLYNGPQGWGGPPPPLSYRYGTNPWHHGYNNPVPPPPNFPPYMNGGLRPNHFSPAYASYQPQPQHTINVPNVQLNQPRQVDPTSQPVQAAPDILPVPKQPQTSPDDDTLAEALFGSGSFYGGSDSSQTNELFPPSQASATQLPVPQGERLFGIDGGAESYMWGSGTSMNVFPSQVPFNSEQVWSKSHFPSDRLNIPFSETTTSRALEYGHSESSKSA</sequence>
<evidence type="ECO:0000313" key="2">
    <source>
        <dbReference type="EMBL" id="KAL0058405.1"/>
    </source>
</evidence>
<feature type="region of interest" description="Disordered" evidence="1">
    <location>
        <begin position="92"/>
        <end position="164"/>
    </location>
</feature>
<organism evidence="2 3">
    <name type="scientific">Marasmius tenuissimus</name>
    <dbReference type="NCBI Taxonomy" id="585030"/>
    <lineage>
        <taxon>Eukaryota</taxon>
        <taxon>Fungi</taxon>
        <taxon>Dikarya</taxon>
        <taxon>Basidiomycota</taxon>
        <taxon>Agaricomycotina</taxon>
        <taxon>Agaricomycetes</taxon>
        <taxon>Agaricomycetidae</taxon>
        <taxon>Agaricales</taxon>
        <taxon>Marasmiineae</taxon>
        <taxon>Marasmiaceae</taxon>
        <taxon>Marasmius</taxon>
    </lineage>
</organism>
<keyword evidence="3" id="KW-1185">Reference proteome</keyword>
<name>A0ABR2ZAL5_9AGAR</name>
<feature type="compositionally biased region" description="Polar residues" evidence="1">
    <location>
        <begin position="143"/>
        <end position="159"/>
    </location>
</feature>
<evidence type="ECO:0000313" key="3">
    <source>
        <dbReference type="Proteomes" id="UP001437256"/>
    </source>
</evidence>
<evidence type="ECO:0000256" key="1">
    <source>
        <dbReference type="SAM" id="MobiDB-lite"/>
    </source>
</evidence>
<gene>
    <name evidence="2" type="ORF">AAF712_014916</name>
</gene>
<accession>A0ABR2ZAL5</accession>
<proteinExistence type="predicted"/>
<dbReference type="Proteomes" id="UP001437256">
    <property type="component" value="Unassembled WGS sequence"/>
</dbReference>